<dbReference type="Proteomes" id="UP001151760">
    <property type="component" value="Unassembled WGS sequence"/>
</dbReference>
<dbReference type="EMBL" id="BQNB010013428">
    <property type="protein sequence ID" value="GJT15846.1"/>
    <property type="molecule type" value="Genomic_DNA"/>
</dbReference>
<sequence length="197" mass="21998">MPYPRFTKVIIYHFISKDKSISMRNRINLHTIRDDSLLGTLKFVSKTEDSQKYGALIPDGMINQTIKDTEAFKTYYDFSTGKVALKKARKFKKTALPSRTLPPVKKVEPIQKAKRVKRPAKKSTIAPAAGVVIRDTSEVAHVKEALRKSKKDYHMLHASGSVVSICEVMVIKTSEPCISLVYAPGNSIMLIGPSYGL</sequence>
<evidence type="ECO:0000313" key="2">
    <source>
        <dbReference type="Proteomes" id="UP001151760"/>
    </source>
</evidence>
<organism evidence="1 2">
    <name type="scientific">Tanacetum coccineum</name>
    <dbReference type="NCBI Taxonomy" id="301880"/>
    <lineage>
        <taxon>Eukaryota</taxon>
        <taxon>Viridiplantae</taxon>
        <taxon>Streptophyta</taxon>
        <taxon>Embryophyta</taxon>
        <taxon>Tracheophyta</taxon>
        <taxon>Spermatophyta</taxon>
        <taxon>Magnoliopsida</taxon>
        <taxon>eudicotyledons</taxon>
        <taxon>Gunneridae</taxon>
        <taxon>Pentapetalae</taxon>
        <taxon>asterids</taxon>
        <taxon>campanulids</taxon>
        <taxon>Asterales</taxon>
        <taxon>Asteraceae</taxon>
        <taxon>Asteroideae</taxon>
        <taxon>Anthemideae</taxon>
        <taxon>Anthemidinae</taxon>
        <taxon>Tanacetum</taxon>
    </lineage>
</organism>
<keyword evidence="2" id="KW-1185">Reference proteome</keyword>
<reference evidence="1" key="1">
    <citation type="journal article" date="2022" name="Int. J. Mol. Sci.">
        <title>Draft Genome of Tanacetum Coccineum: Genomic Comparison of Closely Related Tanacetum-Family Plants.</title>
        <authorList>
            <person name="Yamashiro T."/>
            <person name="Shiraishi A."/>
            <person name="Nakayama K."/>
            <person name="Satake H."/>
        </authorList>
    </citation>
    <scope>NUCLEOTIDE SEQUENCE</scope>
</reference>
<comment type="caution">
    <text evidence="1">The sequence shown here is derived from an EMBL/GenBank/DDBJ whole genome shotgun (WGS) entry which is preliminary data.</text>
</comment>
<gene>
    <name evidence="1" type="ORF">Tco_0874552</name>
</gene>
<name>A0ABQ5BLX8_9ASTR</name>
<evidence type="ECO:0000313" key="1">
    <source>
        <dbReference type="EMBL" id="GJT15846.1"/>
    </source>
</evidence>
<accession>A0ABQ5BLX8</accession>
<reference evidence="1" key="2">
    <citation type="submission" date="2022-01" db="EMBL/GenBank/DDBJ databases">
        <authorList>
            <person name="Yamashiro T."/>
            <person name="Shiraishi A."/>
            <person name="Satake H."/>
            <person name="Nakayama K."/>
        </authorList>
    </citation>
    <scope>NUCLEOTIDE SEQUENCE</scope>
</reference>
<protein>
    <submittedName>
        <fullName evidence="1">Uncharacterized protein</fullName>
    </submittedName>
</protein>
<proteinExistence type="predicted"/>